<feature type="signal peptide" evidence="1">
    <location>
        <begin position="1"/>
        <end position="20"/>
    </location>
</feature>
<keyword evidence="3" id="KW-1185">Reference proteome</keyword>
<dbReference type="EMBL" id="FNXY01000006">
    <property type="protein sequence ID" value="SEJ32662.1"/>
    <property type="molecule type" value="Genomic_DNA"/>
</dbReference>
<sequence length="183" mass="20444">MKKAILLSSMLFIGALSANAQTFRGLDKSPTDIAYYPDNFAHDRKGDEKALVKVTYSRPAKNNREVIGKLVPFGKVWRMGADESPEIKFYQDATFGGKKVKAGIYSLFAIPGETEWTIILNKDVDFWGAYKYKEENDVLRVKAPAKKSDTVLENFSLQFAKEGAGAVMNFGWENTVVSVPITF</sequence>
<dbReference type="AlphaFoldDB" id="A0A1H6Y653"/>
<dbReference type="RefSeq" id="WP_090338200.1">
    <property type="nucleotide sequence ID" value="NZ_FNXY01000006.1"/>
</dbReference>
<evidence type="ECO:0000313" key="3">
    <source>
        <dbReference type="Proteomes" id="UP000199532"/>
    </source>
</evidence>
<accession>A0A1H6Y653</accession>
<dbReference type="STRING" id="408657.SAMN04487995_4218"/>
<evidence type="ECO:0000313" key="2">
    <source>
        <dbReference type="EMBL" id="SEJ32662.1"/>
    </source>
</evidence>
<dbReference type="OrthoDB" id="195456at2"/>
<evidence type="ECO:0000256" key="1">
    <source>
        <dbReference type="SAM" id="SignalP"/>
    </source>
</evidence>
<feature type="chain" id="PRO_5011610828" description="DUF2911 domain-containing protein" evidence="1">
    <location>
        <begin position="21"/>
        <end position="183"/>
    </location>
</feature>
<protein>
    <recommendedName>
        <fullName evidence="4">DUF2911 domain-containing protein</fullName>
    </recommendedName>
</protein>
<reference evidence="2 3" key="1">
    <citation type="submission" date="2016-10" db="EMBL/GenBank/DDBJ databases">
        <authorList>
            <person name="de Groot N.N."/>
        </authorList>
    </citation>
    <scope>NUCLEOTIDE SEQUENCE [LARGE SCALE GENOMIC DNA]</scope>
    <source>
        <strain evidence="2 3">DSM 19938</strain>
    </source>
</reference>
<proteinExistence type="predicted"/>
<evidence type="ECO:0008006" key="4">
    <source>
        <dbReference type="Google" id="ProtNLM"/>
    </source>
</evidence>
<dbReference type="Pfam" id="PF11138">
    <property type="entry name" value="DUF2911"/>
    <property type="match status" value="1"/>
</dbReference>
<dbReference type="InterPro" id="IPR021314">
    <property type="entry name" value="DUF2911"/>
</dbReference>
<gene>
    <name evidence="2" type="ORF">SAMN04487995_4218</name>
</gene>
<dbReference type="Proteomes" id="UP000199532">
    <property type="component" value="Unassembled WGS sequence"/>
</dbReference>
<keyword evidence="1" id="KW-0732">Signal</keyword>
<organism evidence="2 3">
    <name type="scientific">Dyadobacter koreensis</name>
    <dbReference type="NCBI Taxonomy" id="408657"/>
    <lineage>
        <taxon>Bacteria</taxon>
        <taxon>Pseudomonadati</taxon>
        <taxon>Bacteroidota</taxon>
        <taxon>Cytophagia</taxon>
        <taxon>Cytophagales</taxon>
        <taxon>Spirosomataceae</taxon>
        <taxon>Dyadobacter</taxon>
    </lineage>
</organism>
<name>A0A1H6Y653_9BACT</name>